<evidence type="ECO:0000256" key="3">
    <source>
        <dbReference type="ARBA" id="ARBA00038968"/>
    </source>
</evidence>
<evidence type="ECO:0000256" key="22">
    <source>
        <dbReference type="RuleBase" id="RU000363"/>
    </source>
</evidence>
<comment type="catalytic activity">
    <reaction evidence="10">
        <text>resolvin D1 + NAD(+) = 8-oxoresolvin D1 + NADH + H(+)</text>
        <dbReference type="Rhea" id="RHEA:50124"/>
        <dbReference type="ChEBI" id="CHEBI:15378"/>
        <dbReference type="ChEBI" id="CHEBI:57540"/>
        <dbReference type="ChEBI" id="CHEBI:57945"/>
        <dbReference type="ChEBI" id="CHEBI:132079"/>
        <dbReference type="ChEBI" id="CHEBI:132080"/>
    </reaction>
    <physiologicalReaction direction="left-to-right" evidence="10">
        <dbReference type="Rhea" id="RHEA:50125"/>
    </physiologicalReaction>
</comment>
<evidence type="ECO:0000256" key="14">
    <source>
        <dbReference type="ARBA" id="ARBA00048170"/>
    </source>
</evidence>
<keyword evidence="24" id="KW-1185">Reference proteome</keyword>
<sequence length="253" mass="27394">MELKGKVAIVSGAAEGFGKAFAEVLLLKGCKVCLCDINAPLGQKTTGIFEQRFGKENAIFVTCDVTVAEQFADVFKKTKLEYGKIDIVVNNAGVANEKEWRQTIMVNLIGSMQGTELAVKYMSKENGGHGGVIINIGSATGFEPVFFMPAYAASKHGLIGFTRSWSVSKRNEANGLRFACLCPAFAETNLIRFTEGTTLSNSTAEALLKEIGVVKMSQVVESFMELLADESNNGAVLKLTLDDGAEYMYRDAR</sequence>
<dbReference type="Pfam" id="PF00106">
    <property type="entry name" value="adh_short"/>
    <property type="match status" value="1"/>
</dbReference>
<gene>
    <name evidence="23" type="ORF">LOTGIDRAFT_132061</name>
</gene>
<dbReference type="GO" id="GO:0016404">
    <property type="term" value="F:15-hydroxyprostaglandin dehydrogenase (NAD+) activity"/>
    <property type="evidence" value="ECO:0007669"/>
    <property type="project" value="UniProtKB-EC"/>
</dbReference>
<dbReference type="InterPro" id="IPR020904">
    <property type="entry name" value="Sc_DH/Rdtase_CS"/>
</dbReference>
<proteinExistence type="inferred from homology"/>
<comment type="catalytic activity">
    <reaction evidence="15">
        <text>resolvin D2 + NAD(+) = 7-oxoresolvin D2 + NADH + H(+)</text>
        <dbReference type="Rhea" id="RHEA:53584"/>
        <dbReference type="ChEBI" id="CHEBI:15378"/>
        <dbReference type="ChEBI" id="CHEBI:57540"/>
        <dbReference type="ChEBI" id="CHEBI:57945"/>
        <dbReference type="ChEBI" id="CHEBI:133367"/>
        <dbReference type="ChEBI" id="CHEBI:137497"/>
    </reaction>
    <physiologicalReaction direction="left-to-right" evidence="15">
        <dbReference type="Rhea" id="RHEA:53585"/>
    </physiologicalReaction>
</comment>
<comment type="catalytic activity">
    <reaction evidence="12">
        <text>15-oxo-(5S,6R)-dihydroxy-(7E,9E,11Z)-eicosatrienoate + NADH + H(+) = (5S,6R,15S)-trihydroxy-(7E,9E,11Z)-eicosatrienoate + NAD(+)</text>
        <dbReference type="Rhea" id="RHEA:41596"/>
        <dbReference type="ChEBI" id="CHEBI:15378"/>
        <dbReference type="ChEBI" id="CHEBI:57540"/>
        <dbReference type="ChEBI" id="CHEBI:57945"/>
        <dbReference type="ChEBI" id="CHEBI:78325"/>
        <dbReference type="ChEBI" id="CHEBI:78329"/>
    </reaction>
    <physiologicalReaction direction="left-to-right" evidence="12">
        <dbReference type="Rhea" id="RHEA:41597"/>
    </physiologicalReaction>
</comment>
<dbReference type="AlphaFoldDB" id="V3Z1Z4"/>
<organism evidence="23 24">
    <name type="scientific">Lottia gigantea</name>
    <name type="common">Giant owl limpet</name>
    <dbReference type="NCBI Taxonomy" id="225164"/>
    <lineage>
        <taxon>Eukaryota</taxon>
        <taxon>Metazoa</taxon>
        <taxon>Spiralia</taxon>
        <taxon>Lophotrochozoa</taxon>
        <taxon>Mollusca</taxon>
        <taxon>Gastropoda</taxon>
        <taxon>Patellogastropoda</taxon>
        <taxon>Lottioidea</taxon>
        <taxon>Lottiidae</taxon>
        <taxon>Lottia</taxon>
    </lineage>
</organism>
<evidence type="ECO:0000256" key="11">
    <source>
        <dbReference type="ARBA" id="ARBA00048008"/>
    </source>
</evidence>
<dbReference type="SUPFAM" id="SSF51735">
    <property type="entry name" value="NAD(P)-binding Rossmann-fold domains"/>
    <property type="match status" value="1"/>
</dbReference>
<evidence type="ECO:0000256" key="20">
    <source>
        <dbReference type="ARBA" id="ARBA00049151"/>
    </source>
</evidence>
<comment type="catalytic activity">
    <reaction evidence="17">
        <text>prostaglandin A1 + NAD(+) = 15-oxo-prostaglandin A1 + NADH + H(+)</text>
        <dbReference type="Rhea" id="RHEA:41263"/>
        <dbReference type="ChEBI" id="CHEBI:15378"/>
        <dbReference type="ChEBI" id="CHEBI:57398"/>
        <dbReference type="ChEBI" id="CHEBI:57540"/>
        <dbReference type="ChEBI" id="CHEBI:57945"/>
        <dbReference type="ChEBI" id="CHEBI:85072"/>
    </reaction>
    <physiologicalReaction direction="left-to-right" evidence="17">
        <dbReference type="Rhea" id="RHEA:41264"/>
    </physiologicalReaction>
</comment>
<comment type="function">
    <text evidence="8">Catalyzes the NAD-dependent dehydrogenation (oxidation) of a broad array of hydroxylated polyunsaturated fatty acids (mainly eicosanoids and docosanoids, including prostaglandins, lipoxins and resolvins), yielding their corresponding keto (oxo) metabolites. Decreases the levels of the pro-proliferative prostaglandins such as prostaglandin E2 (whose activity is increased in cancer because of an increase in the expression of cyclooxygenase 2) and generates oxo-fatty acid products that can profoundly influence cell function by abrogating pro-inflammatory cytokine expression. Converts resolvins E1, D1 and D2 to their oxo products, which represents a mode of resolvin inactivation. Resolvin E1 plays important roles during the resolution phase of acute inflammation, while resolvins D1 and D2 have a unique role in obesity-induced adipose inflammation.</text>
</comment>
<dbReference type="GeneID" id="20233262"/>
<reference evidence="23 24" key="1">
    <citation type="journal article" date="2013" name="Nature">
        <title>Insights into bilaterian evolution from three spiralian genomes.</title>
        <authorList>
            <person name="Simakov O."/>
            <person name="Marletaz F."/>
            <person name="Cho S.J."/>
            <person name="Edsinger-Gonzales E."/>
            <person name="Havlak P."/>
            <person name="Hellsten U."/>
            <person name="Kuo D.H."/>
            <person name="Larsson T."/>
            <person name="Lv J."/>
            <person name="Arendt D."/>
            <person name="Savage R."/>
            <person name="Osoegawa K."/>
            <person name="de Jong P."/>
            <person name="Grimwood J."/>
            <person name="Chapman J.A."/>
            <person name="Shapiro H."/>
            <person name="Aerts A."/>
            <person name="Otillar R.P."/>
            <person name="Terry A.Y."/>
            <person name="Boore J.L."/>
            <person name="Grigoriev I.V."/>
            <person name="Lindberg D.R."/>
            <person name="Seaver E.C."/>
            <person name="Weisblat D.A."/>
            <person name="Putnam N.H."/>
            <person name="Rokhsar D.S."/>
        </authorList>
    </citation>
    <scope>NUCLEOTIDE SEQUENCE [LARGE SCALE GENOMIC DNA]</scope>
</reference>
<dbReference type="OrthoDB" id="5840532at2759"/>
<dbReference type="STRING" id="225164.V3Z1Z4"/>
<comment type="catalytic activity">
    <reaction evidence="13">
        <text>(11R)-hydroxy-(5Z,8Z,12E,14Z)-eicosatetraenoate + NAD(+) = 11-oxo-(5Z,8Z,12E,14Z)-eicosatetraenoate + NADH + H(+)</text>
        <dbReference type="Rhea" id="RHEA:48640"/>
        <dbReference type="ChEBI" id="CHEBI:15378"/>
        <dbReference type="ChEBI" id="CHEBI:57540"/>
        <dbReference type="ChEBI" id="CHEBI:57945"/>
        <dbReference type="ChEBI" id="CHEBI:78836"/>
        <dbReference type="ChEBI" id="CHEBI:90697"/>
    </reaction>
    <physiologicalReaction direction="left-to-right" evidence="13">
        <dbReference type="Rhea" id="RHEA:48641"/>
    </physiologicalReaction>
</comment>
<evidence type="ECO:0000256" key="13">
    <source>
        <dbReference type="ARBA" id="ARBA00048144"/>
    </source>
</evidence>
<dbReference type="EC" id="1.1.1.141" evidence="3"/>
<comment type="catalytic activity">
    <reaction evidence="21">
        <text>resolvin E1 + NAD(+) = 18-oxo-resolvin E1 + NADH + H(+)</text>
        <dbReference type="Rhea" id="RHEA:49244"/>
        <dbReference type="ChEBI" id="CHEBI:15378"/>
        <dbReference type="ChEBI" id="CHEBI:57540"/>
        <dbReference type="ChEBI" id="CHEBI:57945"/>
        <dbReference type="ChEBI" id="CHEBI:91000"/>
        <dbReference type="ChEBI" id="CHEBI:91001"/>
    </reaction>
    <physiologicalReaction direction="left-to-right" evidence="21">
        <dbReference type="Rhea" id="RHEA:49245"/>
    </physiologicalReaction>
</comment>
<evidence type="ECO:0000256" key="1">
    <source>
        <dbReference type="ARBA" id="ARBA00006484"/>
    </source>
</evidence>
<evidence type="ECO:0000256" key="5">
    <source>
        <dbReference type="ARBA" id="ARBA00040276"/>
    </source>
</evidence>
<name>V3Z1Z4_LOTGI</name>
<comment type="catalytic activity">
    <reaction evidence="14">
        <text>resolvin D1 + NAD(+) = 17-oxoresolvin D1 + NADH + H(+)</text>
        <dbReference type="Rhea" id="RHEA:50128"/>
        <dbReference type="ChEBI" id="CHEBI:15378"/>
        <dbReference type="ChEBI" id="CHEBI:57540"/>
        <dbReference type="ChEBI" id="CHEBI:57945"/>
        <dbReference type="ChEBI" id="CHEBI:132079"/>
        <dbReference type="ChEBI" id="CHEBI:132081"/>
    </reaction>
    <physiologicalReaction direction="left-to-right" evidence="14">
        <dbReference type="Rhea" id="RHEA:50129"/>
    </physiologicalReaction>
</comment>
<evidence type="ECO:0000256" key="6">
    <source>
        <dbReference type="ARBA" id="ARBA00041812"/>
    </source>
</evidence>
<dbReference type="HOGENOM" id="CLU_010194_2_16_1"/>
<evidence type="ECO:0000256" key="9">
    <source>
        <dbReference type="ARBA" id="ARBA00047325"/>
    </source>
</evidence>
<dbReference type="PRINTS" id="PR00080">
    <property type="entry name" value="SDRFAMILY"/>
</dbReference>
<evidence type="ECO:0000256" key="2">
    <source>
        <dbReference type="ARBA" id="ARBA00023002"/>
    </source>
</evidence>
<dbReference type="PANTHER" id="PTHR44229">
    <property type="entry name" value="15-HYDROXYPROSTAGLANDIN DEHYDROGENASE [NAD(+)]"/>
    <property type="match status" value="1"/>
</dbReference>
<evidence type="ECO:0000256" key="16">
    <source>
        <dbReference type="ARBA" id="ARBA00048535"/>
    </source>
</evidence>
<comment type="catalytic activity">
    <reaction evidence="16">
        <text>lipoxin A4 + NAD(+) = 15-oxo-(5S,6R)-dihydroxy-(7E,9E,11Z,13E)-eicosatetraenoate + NADH + H(+)</text>
        <dbReference type="Rhea" id="RHEA:41572"/>
        <dbReference type="ChEBI" id="CHEBI:15378"/>
        <dbReference type="ChEBI" id="CHEBI:57540"/>
        <dbReference type="ChEBI" id="CHEBI:57945"/>
        <dbReference type="ChEBI" id="CHEBI:67026"/>
        <dbReference type="ChEBI" id="CHEBI:78311"/>
    </reaction>
    <physiologicalReaction direction="left-to-right" evidence="16">
        <dbReference type="Rhea" id="RHEA:41573"/>
    </physiologicalReaction>
</comment>
<comment type="similarity">
    <text evidence="1 22">Belongs to the short-chain dehydrogenases/reductases (SDR) family.</text>
</comment>
<evidence type="ECO:0000313" key="24">
    <source>
        <dbReference type="Proteomes" id="UP000030746"/>
    </source>
</evidence>
<comment type="catalytic activity">
    <reaction evidence="20">
        <text>(15S)-hydroxy-(5Z,8Z,11Z,13E)-eicosatetraenoate + NAD(+) = 15-oxo-(5Z,8Z,11Z,13E)-eicosatetraenoate + NADH + H(+)</text>
        <dbReference type="Rhea" id="RHEA:23260"/>
        <dbReference type="ChEBI" id="CHEBI:15378"/>
        <dbReference type="ChEBI" id="CHEBI:57409"/>
        <dbReference type="ChEBI" id="CHEBI:57410"/>
        <dbReference type="ChEBI" id="CHEBI:57540"/>
        <dbReference type="ChEBI" id="CHEBI:57945"/>
        <dbReference type="EC" id="1.1.1.232"/>
    </reaction>
    <physiologicalReaction direction="left-to-right" evidence="20">
        <dbReference type="Rhea" id="RHEA:23261"/>
    </physiologicalReaction>
</comment>
<dbReference type="KEGG" id="lgi:LOTGIDRAFT_132061"/>
<evidence type="ECO:0000256" key="7">
    <source>
        <dbReference type="ARBA" id="ARBA00042026"/>
    </source>
</evidence>
<evidence type="ECO:0000256" key="12">
    <source>
        <dbReference type="ARBA" id="ARBA00048140"/>
    </source>
</evidence>
<comment type="catalytic activity">
    <reaction evidence="9">
        <text>prostaglandin E1 + NAD(+) = 15-oxoprostaglandin E1 + NADH + H(+)</text>
        <dbReference type="Rhea" id="RHEA:16477"/>
        <dbReference type="ChEBI" id="CHEBI:15378"/>
        <dbReference type="ChEBI" id="CHEBI:57397"/>
        <dbReference type="ChEBI" id="CHEBI:57401"/>
        <dbReference type="ChEBI" id="CHEBI:57540"/>
        <dbReference type="ChEBI" id="CHEBI:57945"/>
    </reaction>
    <physiologicalReaction direction="left-to-right" evidence="9">
        <dbReference type="Rhea" id="RHEA:16478"/>
    </physiologicalReaction>
</comment>
<comment type="catalytic activity">
    <reaction evidence="11">
        <text>14-hydroxy-(4Z,7Z,10Z,12E,16Z,19Z)-docosahexaenoate + NAD(+) = 14-oxo-(4Z,7Z,10Z,12E,16Z,19Z)-docosahexaenoate + NADH + H(+)</text>
        <dbReference type="Rhea" id="RHEA:48952"/>
        <dbReference type="ChEBI" id="CHEBI:15378"/>
        <dbReference type="ChEBI" id="CHEBI:57540"/>
        <dbReference type="ChEBI" id="CHEBI:57945"/>
        <dbReference type="ChEBI" id="CHEBI:90866"/>
        <dbReference type="ChEBI" id="CHEBI:90867"/>
    </reaction>
    <physiologicalReaction direction="left-to-right" evidence="11">
        <dbReference type="Rhea" id="RHEA:48953"/>
    </physiologicalReaction>
</comment>
<dbReference type="Gene3D" id="3.40.50.720">
    <property type="entry name" value="NAD(P)-binding Rossmann-like Domain"/>
    <property type="match status" value="1"/>
</dbReference>
<dbReference type="CTD" id="20233262"/>
<dbReference type="InterPro" id="IPR036291">
    <property type="entry name" value="NAD(P)-bd_dom_sf"/>
</dbReference>
<dbReference type="PROSITE" id="PS00061">
    <property type="entry name" value="ADH_SHORT"/>
    <property type="match status" value="1"/>
</dbReference>
<dbReference type="PRINTS" id="PR00081">
    <property type="entry name" value="GDHRDH"/>
</dbReference>
<dbReference type="RefSeq" id="XP_009064779.1">
    <property type="nucleotide sequence ID" value="XM_009066531.1"/>
</dbReference>
<keyword evidence="2" id="KW-0560">Oxidoreductase</keyword>
<dbReference type="PANTHER" id="PTHR44229:SF4">
    <property type="entry name" value="15-HYDROXYPROSTAGLANDIN DEHYDROGENASE [NAD(+)]"/>
    <property type="match status" value="1"/>
</dbReference>
<dbReference type="EMBL" id="KB203470">
    <property type="protein sequence ID" value="ESO84578.1"/>
    <property type="molecule type" value="Genomic_DNA"/>
</dbReference>
<protein>
    <recommendedName>
        <fullName evidence="5">15-hydroxyprostaglandin dehydrogenase [NAD(+)]</fullName>
        <ecNumber evidence="3">1.1.1.141</ecNumber>
        <ecNumber evidence="4">1.1.1.232</ecNumber>
    </recommendedName>
    <alternativeName>
        <fullName evidence="7">Eicosanoid/docosanoid dehydrogenase [NAD(+)]</fullName>
    </alternativeName>
    <alternativeName>
        <fullName evidence="6">Prostaglandin dehydrogenase 1</fullName>
    </alternativeName>
</protein>
<dbReference type="OMA" id="NIYFRQP"/>
<evidence type="ECO:0000256" key="4">
    <source>
        <dbReference type="ARBA" id="ARBA00039060"/>
    </source>
</evidence>
<evidence type="ECO:0000256" key="17">
    <source>
        <dbReference type="ARBA" id="ARBA00048611"/>
    </source>
</evidence>
<evidence type="ECO:0000313" key="23">
    <source>
        <dbReference type="EMBL" id="ESO84578.1"/>
    </source>
</evidence>
<evidence type="ECO:0000256" key="10">
    <source>
        <dbReference type="ARBA" id="ARBA00047672"/>
    </source>
</evidence>
<dbReference type="GO" id="GO:0005737">
    <property type="term" value="C:cytoplasm"/>
    <property type="evidence" value="ECO:0007669"/>
    <property type="project" value="TreeGrafter"/>
</dbReference>
<dbReference type="FunFam" id="3.40.50.720:FF:000149">
    <property type="entry name" value="15-hydroxyprostaglandin dehydrogenase [NAD(+)]"/>
    <property type="match status" value="1"/>
</dbReference>
<accession>V3Z1Z4</accession>
<dbReference type="EC" id="1.1.1.232" evidence="4"/>
<dbReference type="GO" id="GO:0047034">
    <property type="term" value="F:15-hydroxyicosatetraenoate dehydrogenase activity"/>
    <property type="evidence" value="ECO:0007669"/>
    <property type="project" value="UniProtKB-EC"/>
</dbReference>
<dbReference type="Proteomes" id="UP000030746">
    <property type="component" value="Unassembled WGS sequence"/>
</dbReference>
<evidence type="ECO:0000256" key="15">
    <source>
        <dbReference type="ARBA" id="ARBA00048393"/>
    </source>
</evidence>
<comment type="catalytic activity">
    <reaction evidence="19">
        <text>resolvin D2 + NAD(+) = 16-oxoresolvin D2 + NADH + H(+)</text>
        <dbReference type="Rhea" id="RHEA:53588"/>
        <dbReference type="ChEBI" id="CHEBI:15378"/>
        <dbReference type="ChEBI" id="CHEBI:57540"/>
        <dbReference type="ChEBI" id="CHEBI:57945"/>
        <dbReference type="ChEBI" id="CHEBI:133367"/>
        <dbReference type="ChEBI" id="CHEBI:137498"/>
    </reaction>
    <physiologicalReaction direction="left-to-right" evidence="19">
        <dbReference type="Rhea" id="RHEA:53589"/>
    </physiologicalReaction>
</comment>
<comment type="catalytic activity">
    <reaction evidence="18">
        <text>prostaglandin E2 + NAD(+) = 15-oxoprostaglandin E2 + NADH + H(+)</text>
        <dbReference type="Rhea" id="RHEA:11876"/>
        <dbReference type="ChEBI" id="CHEBI:15378"/>
        <dbReference type="ChEBI" id="CHEBI:57400"/>
        <dbReference type="ChEBI" id="CHEBI:57540"/>
        <dbReference type="ChEBI" id="CHEBI:57945"/>
        <dbReference type="ChEBI" id="CHEBI:606564"/>
        <dbReference type="EC" id="1.1.1.141"/>
    </reaction>
    <physiologicalReaction direction="left-to-right" evidence="18">
        <dbReference type="Rhea" id="RHEA:11877"/>
    </physiologicalReaction>
</comment>
<evidence type="ECO:0000256" key="19">
    <source>
        <dbReference type="ARBA" id="ARBA00048921"/>
    </source>
</evidence>
<evidence type="ECO:0000256" key="21">
    <source>
        <dbReference type="ARBA" id="ARBA00049188"/>
    </source>
</evidence>
<evidence type="ECO:0000256" key="18">
    <source>
        <dbReference type="ARBA" id="ARBA00048739"/>
    </source>
</evidence>
<dbReference type="InterPro" id="IPR002347">
    <property type="entry name" value="SDR_fam"/>
</dbReference>
<evidence type="ECO:0000256" key="8">
    <source>
        <dbReference type="ARBA" id="ARBA00045705"/>
    </source>
</evidence>